<protein>
    <recommendedName>
        <fullName evidence="3">NIPSNAP domain-containing protein</fullName>
    </recommendedName>
</protein>
<evidence type="ECO:0008006" key="3">
    <source>
        <dbReference type="Google" id="ProtNLM"/>
    </source>
</evidence>
<proteinExistence type="predicted"/>
<dbReference type="RefSeq" id="WP_211853738.1">
    <property type="nucleotide sequence ID" value="NZ_JAAGBB010000020.1"/>
</dbReference>
<accession>A0ABS5F0H4</accession>
<reference evidence="2" key="1">
    <citation type="journal article" date="2021" name="Syst. Appl. Microbiol.">
        <title>Roseomonas hellenica sp. nov., isolated from roots of wild-growing Alkanna tinctoria.</title>
        <authorList>
            <person name="Rat A."/>
            <person name="Naranjo H.D."/>
            <person name="Lebbe L."/>
            <person name="Cnockaert M."/>
            <person name="Krigas N."/>
            <person name="Grigoriadou K."/>
            <person name="Maloupa E."/>
            <person name="Willems A."/>
        </authorList>
    </citation>
    <scope>NUCLEOTIDE SEQUENCE [LARGE SCALE GENOMIC DNA]</scope>
    <source>
        <strain evidence="2">LMG 31523</strain>
    </source>
</reference>
<dbReference type="EMBL" id="JAAGBB010000020">
    <property type="protein sequence ID" value="MBR0666063.1"/>
    <property type="molecule type" value="Genomic_DNA"/>
</dbReference>
<keyword evidence="2" id="KW-1185">Reference proteome</keyword>
<comment type="caution">
    <text evidence="1">The sequence shown here is derived from an EMBL/GenBank/DDBJ whole genome shotgun (WGS) entry which is preliminary data.</text>
</comment>
<sequence length="169" mass="18221">MTDHSDAAAAAEALLRAQGQVPAASVTPLVSVVRSGEQFLILAPSGGGQSAGPLGRILIEWGYEVPKDKHPAFQAFLKSAHVTLRAPSVAGIEYLGTYTVFQQSDRKLGSFRTIWGYQNLSQMEQMTAKVADPNDAWGKAVKELMQFRDADYAAGRSQVILQLATETLV</sequence>
<organism evidence="1 2">
    <name type="scientific">Plastoroseomonas hellenica</name>
    <dbReference type="NCBI Taxonomy" id="2687306"/>
    <lineage>
        <taxon>Bacteria</taxon>
        <taxon>Pseudomonadati</taxon>
        <taxon>Pseudomonadota</taxon>
        <taxon>Alphaproteobacteria</taxon>
        <taxon>Acetobacterales</taxon>
        <taxon>Acetobacteraceae</taxon>
        <taxon>Plastoroseomonas</taxon>
    </lineage>
</organism>
<evidence type="ECO:0000313" key="2">
    <source>
        <dbReference type="Proteomes" id="UP001196870"/>
    </source>
</evidence>
<gene>
    <name evidence="1" type="ORF">GXW71_17010</name>
</gene>
<name>A0ABS5F0H4_9PROT</name>
<dbReference type="Proteomes" id="UP001196870">
    <property type="component" value="Unassembled WGS sequence"/>
</dbReference>
<evidence type="ECO:0000313" key="1">
    <source>
        <dbReference type="EMBL" id="MBR0666063.1"/>
    </source>
</evidence>